<name>A0A9D4N9C5_DREPO</name>
<reference evidence="1" key="1">
    <citation type="journal article" date="2019" name="bioRxiv">
        <title>The Genome of the Zebra Mussel, Dreissena polymorpha: A Resource for Invasive Species Research.</title>
        <authorList>
            <person name="McCartney M.A."/>
            <person name="Auch B."/>
            <person name="Kono T."/>
            <person name="Mallez S."/>
            <person name="Zhang Y."/>
            <person name="Obille A."/>
            <person name="Becker A."/>
            <person name="Abrahante J.E."/>
            <person name="Garbe J."/>
            <person name="Badalamenti J.P."/>
            <person name="Herman A."/>
            <person name="Mangelson H."/>
            <person name="Liachko I."/>
            <person name="Sullivan S."/>
            <person name="Sone E.D."/>
            <person name="Koren S."/>
            <person name="Silverstein K.A.T."/>
            <person name="Beckman K.B."/>
            <person name="Gohl D.M."/>
        </authorList>
    </citation>
    <scope>NUCLEOTIDE SEQUENCE</scope>
    <source>
        <strain evidence="1">Duluth1</strain>
        <tissue evidence="1">Whole animal</tissue>
    </source>
</reference>
<accession>A0A9D4N9C5</accession>
<keyword evidence="2" id="KW-1185">Reference proteome</keyword>
<protein>
    <submittedName>
        <fullName evidence="1">Uncharacterized protein</fullName>
    </submittedName>
</protein>
<comment type="caution">
    <text evidence="1">The sequence shown here is derived from an EMBL/GenBank/DDBJ whole genome shotgun (WGS) entry which is preliminary data.</text>
</comment>
<dbReference type="AlphaFoldDB" id="A0A9D4N9C5"/>
<dbReference type="EMBL" id="JAIWYP010000001">
    <property type="protein sequence ID" value="KAH3890451.1"/>
    <property type="molecule type" value="Genomic_DNA"/>
</dbReference>
<dbReference type="Proteomes" id="UP000828390">
    <property type="component" value="Unassembled WGS sequence"/>
</dbReference>
<organism evidence="1 2">
    <name type="scientific">Dreissena polymorpha</name>
    <name type="common">Zebra mussel</name>
    <name type="synonym">Mytilus polymorpha</name>
    <dbReference type="NCBI Taxonomy" id="45954"/>
    <lineage>
        <taxon>Eukaryota</taxon>
        <taxon>Metazoa</taxon>
        <taxon>Spiralia</taxon>
        <taxon>Lophotrochozoa</taxon>
        <taxon>Mollusca</taxon>
        <taxon>Bivalvia</taxon>
        <taxon>Autobranchia</taxon>
        <taxon>Heteroconchia</taxon>
        <taxon>Euheterodonta</taxon>
        <taxon>Imparidentia</taxon>
        <taxon>Neoheterodontei</taxon>
        <taxon>Myida</taxon>
        <taxon>Dreissenoidea</taxon>
        <taxon>Dreissenidae</taxon>
        <taxon>Dreissena</taxon>
    </lineage>
</organism>
<proteinExistence type="predicted"/>
<reference evidence="1" key="2">
    <citation type="submission" date="2020-11" db="EMBL/GenBank/DDBJ databases">
        <authorList>
            <person name="McCartney M.A."/>
            <person name="Auch B."/>
            <person name="Kono T."/>
            <person name="Mallez S."/>
            <person name="Becker A."/>
            <person name="Gohl D.M."/>
            <person name="Silverstein K.A.T."/>
            <person name="Koren S."/>
            <person name="Bechman K.B."/>
            <person name="Herman A."/>
            <person name="Abrahante J.E."/>
            <person name="Garbe J."/>
        </authorList>
    </citation>
    <scope>NUCLEOTIDE SEQUENCE</scope>
    <source>
        <strain evidence="1">Duluth1</strain>
        <tissue evidence="1">Whole animal</tissue>
    </source>
</reference>
<evidence type="ECO:0000313" key="1">
    <source>
        <dbReference type="EMBL" id="KAH3890451.1"/>
    </source>
</evidence>
<evidence type="ECO:0000313" key="2">
    <source>
        <dbReference type="Proteomes" id="UP000828390"/>
    </source>
</evidence>
<sequence>MSDTLRKYVDILNPRQSPSQAIQCKKQSGDMSDTLTHSVNIPDSLLHRLYSVRNCLGTC</sequence>
<gene>
    <name evidence="1" type="ORF">DPMN_014532</name>
</gene>